<proteinExistence type="predicted"/>
<keyword evidence="2" id="KW-0547">Nucleotide-binding</keyword>
<evidence type="ECO:0000256" key="4">
    <source>
        <dbReference type="ARBA" id="ARBA00022840"/>
    </source>
</evidence>
<accession>A0ABZ1YW65</accession>
<dbReference type="InterPro" id="IPR040999">
    <property type="entry name" value="Mak_N_cap"/>
</dbReference>
<organism evidence="6 7">
    <name type="scientific">Nocardia vinacea</name>
    <dbReference type="NCBI Taxonomy" id="96468"/>
    <lineage>
        <taxon>Bacteria</taxon>
        <taxon>Bacillati</taxon>
        <taxon>Actinomycetota</taxon>
        <taxon>Actinomycetes</taxon>
        <taxon>Mycobacteriales</taxon>
        <taxon>Nocardiaceae</taxon>
        <taxon>Nocardia</taxon>
    </lineage>
</organism>
<dbReference type="EMBL" id="CP109441">
    <property type="protein sequence ID" value="WUV46117.1"/>
    <property type="molecule type" value="Genomic_DNA"/>
</dbReference>
<keyword evidence="1" id="KW-0808">Transferase</keyword>
<dbReference type="Pfam" id="PF18085">
    <property type="entry name" value="Mak_N_cap"/>
    <property type="match status" value="1"/>
</dbReference>
<keyword evidence="3" id="KW-0418">Kinase</keyword>
<dbReference type="RefSeq" id="WP_327099372.1">
    <property type="nucleotide sequence ID" value="NZ_CP109149.1"/>
</dbReference>
<sequence>MSPSKLELLTAWLPTRPWYRDGGRAPELSKAGGFRLDDPAGAVGIEFVLVNDSAGPEPITYHVPLTYRDAPLDGAGDALVGTSMHGVLGQRWICDATRDPVAIAQIVALLAGRAQPQAQNMSDTPDPSVVSVGEFPATATEFRSALDTPNHTVIAVGSDRSVRVERVLRPEPATPASDRMDAVRVTVPWQIGNGSSVRGVVLAIGA</sequence>
<evidence type="ECO:0000256" key="3">
    <source>
        <dbReference type="ARBA" id="ARBA00022777"/>
    </source>
</evidence>
<evidence type="ECO:0000259" key="5">
    <source>
        <dbReference type="Pfam" id="PF18085"/>
    </source>
</evidence>
<gene>
    <name evidence="6" type="ORF">OG563_44825</name>
</gene>
<reference evidence="6" key="1">
    <citation type="submission" date="2022-10" db="EMBL/GenBank/DDBJ databases">
        <title>The complete genomes of actinobacterial strains from the NBC collection.</title>
        <authorList>
            <person name="Joergensen T.S."/>
            <person name="Alvarez Arevalo M."/>
            <person name="Sterndorff E.B."/>
            <person name="Faurdal D."/>
            <person name="Vuksanovic O."/>
            <person name="Mourched A.-S."/>
            <person name="Charusanti P."/>
            <person name="Shaw S."/>
            <person name="Blin K."/>
            <person name="Weber T."/>
        </authorList>
    </citation>
    <scope>NUCLEOTIDE SEQUENCE</scope>
    <source>
        <strain evidence="6">NBC_01482</strain>
    </source>
</reference>
<name>A0ABZ1YW65_9NOCA</name>
<keyword evidence="4" id="KW-0067">ATP-binding</keyword>
<feature type="domain" description="Maltokinase N-terminal cap" evidence="5">
    <location>
        <begin position="12"/>
        <end position="99"/>
    </location>
</feature>
<evidence type="ECO:0000256" key="2">
    <source>
        <dbReference type="ARBA" id="ARBA00022741"/>
    </source>
</evidence>
<evidence type="ECO:0000313" key="7">
    <source>
        <dbReference type="Proteomes" id="UP001432062"/>
    </source>
</evidence>
<dbReference type="Proteomes" id="UP001432062">
    <property type="component" value="Chromosome"/>
</dbReference>
<keyword evidence="7" id="KW-1185">Reference proteome</keyword>
<protein>
    <submittedName>
        <fullName evidence="6">1,4-alpha-glucan branching protein</fullName>
    </submittedName>
</protein>
<evidence type="ECO:0000313" key="6">
    <source>
        <dbReference type="EMBL" id="WUV46117.1"/>
    </source>
</evidence>
<evidence type="ECO:0000256" key="1">
    <source>
        <dbReference type="ARBA" id="ARBA00022679"/>
    </source>
</evidence>